<proteinExistence type="inferred from homology"/>
<evidence type="ECO:0000313" key="8">
    <source>
        <dbReference type="EMBL" id="GLI95545.1"/>
    </source>
</evidence>
<evidence type="ECO:0000313" key="9">
    <source>
        <dbReference type="Proteomes" id="UP001144323"/>
    </source>
</evidence>
<evidence type="ECO:0000256" key="4">
    <source>
        <dbReference type="ARBA" id="ARBA00022989"/>
    </source>
</evidence>
<dbReference type="EMBL" id="BSEC01000002">
    <property type="protein sequence ID" value="GLI95210.1"/>
    <property type="molecule type" value="Genomic_DNA"/>
</dbReference>
<name>A0A9W6LTX9_9HYPH</name>
<feature type="transmembrane region" description="Helical" evidence="6">
    <location>
        <begin position="173"/>
        <end position="193"/>
    </location>
</feature>
<comment type="similarity">
    <text evidence="2">Belongs to the TrbL/VirB6 family.</text>
</comment>
<dbReference type="EMBL" id="BSEC01000004">
    <property type="protein sequence ID" value="GLI95545.1"/>
    <property type="molecule type" value="Genomic_DNA"/>
</dbReference>
<dbReference type="GO" id="GO:0016020">
    <property type="term" value="C:membrane"/>
    <property type="evidence" value="ECO:0007669"/>
    <property type="project" value="UniProtKB-SubCell"/>
</dbReference>
<keyword evidence="9" id="KW-1185">Reference proteome</keyword>
<keyword evidence="4 6" id="KW-1133">Transmembrane helix</keyword>
<evidence type="ECO:0000256" key="6">
    <source>
        <dbReference type="SAM" id="Phobius"/>
    </source>
</evidence>
<protein>
    <submittedName>
        <fullName evidence="7">Trwi protein</fullName>
    </submittedName>
</protein>
<comment type="caution">
    <text evidence="7">The sequence shown here is derived from an EMBL/GenBank/DDBJ whole genome shotgun (WGS) entry which is preliminary data.</text>
</comment>
<evidence type="ECO:0000256" key="3">
    <source>
        <dbReference type="ARBA" id="ARBA00022692"/>
    </source>
</evidence>
<dbReference type="Pfam" id="PF04610">
    <property type="entry name" value="TrbL"/>
    <property type="match status" value="1"/>
</dbReference>
<organism evidence="7 9">
    <name type="scientific">Methylocystis echinoides</name>
    <dbReference type="NCBI Taxonomy" id="29468"/>
    <lineage>
        <taxon>Bacteria</taxon>
        <taxon>Pseudomonadati</taxon>
        <taxon>Pseudomonadota</taxon>
        <taxon>Alphaproteobacteria</taxon>
        <taxon>Hyphomicrobiales</taxon>
        <taxon>Methylocystaceae</taxon>
        <taxon>Methylocystis</taxon>
    </lineage>
</organism>
<evidence type="ECO:0000313" key="7">
    <source>
        <dbReference type="EMBL" id="GLI95210.1"/>
    </source>
</evidence>
<evidence type="ECO:0000256" key="1">
    <source>
        <dbReference type="ARBA" id="ARBA00004141"/>
    </source>
</evidence>
<evidence type="ECO:0000256" key="5">
    <source>
        <dbReference type="ARBA" id="ARBA00023136"/>
    </source>
</evidence>
<feature type="transmembrane region" description="Helical" evidence="6">
    <location>
        <begin position="142"/>
        <end position="167"/>
    </location>
</feature>
<keyword evidence="3 6" id="KW-0812">Transmembrane</keyword>
<feature type="transmembrane region" description="Helical" evidence="6">
    <location>
        <begin position="205"/>
        <end position="226"/>
    </location>
</feature>
<dbReference type="InterPro" id="IPR007688">
    <property type="entry name" value="Conjugal_tfr_TrbL/VirB6"/>
</dbReference>
<evidence type="ECO:0000256" key="2">
    <source>
        <dbReference type="ARBA" id="ARBA00007802"/>
    </source>
</evidence>
<gene>
    <name evidence="7" type="primary">trwI_1</name>
    <name evidence="8" type="synonym">trwI_2</name>
    <name evidence="7" type="ORF">LMG27198_42020</name>
    <name evidence="8" type="ORF">LMG27198_45370</name>
</gene>
<keyword evidence="5 6" id="KW-0472">Membrane</keyword>
<dbReference type="Proteomes" id="UP001144323">
    <property type="component" value="Unassembled WGS sequence"/>
</dbReference>
<accession>A0A9W6LTX9</accession>
<feature type="transmembrane region" description="Helical" evidence="6">
    <location>
        <begin position="29"/>
        <end position="47"/>
    </location>
</feature>
<dbReference type="AlphaFoldDB" id="A0A9W6LTX9"/>
<dbReference type="GO" id="GO:0030255">
    <property type="term" value="P:protein secretion by the type IV secretion system"/>
    <property type="evidence" value="ECO:0007669"/>
    <property type="project" value="InterPro"/>
</dbReference>
<dbReference type="RefSeq" id="WP_281805901.1">
    <property type="nucleotide sequence ID" value="NZ_BSEC01000002.1"/>
</dbReference>
<comment type="subcellular location">
    <subcellularLocation>
        <location evidence="1">Membrane</location>
        <topology evidence="1">Multi-pass membrane protein</topology>
    </subcellularLocation>
</comment>
<feature type="transmembrane region" description="Helical" evidence="6">
    <location>
        <begin position="246"/>
        <end position="276"/>
    </location>
</feature>
<sequence>MDIISALFQKVDATAASAVQQIYQSISSGLAPVFTVALTIYVAYWGYEMIYGRAPLTAGAFLWRIFRIGVIYTLAFSWGDFSSIVVDVFTKGADGVATAVCSGVGGANCGTPENSISSTLSTLFTNALTAGKTVAASGGWGAAIGLSLLAIVLLIAAVVFITIAVSLVLVGKIALFVLLGLGPLFIAMALFNFSSVLFTGWLRTCAQYAIVPVVVYGILGFLLTLMNSTITNLGSITDASSAMTVIAPFLILCGVGSALLPLSLQIAASVAGGYALRDVIDLQGRAQGAWRLWRDWRGNGYRQAALPPPSGGGYTVGPGGATVQRGYDPRAEQVAAALIESRAAQLRREQG</sequence>
<reference evidence="7" key="1">
    <citation type="journal article" date="2023" name="Int. J. Syst. Evol. Microbiol.">
        <title>Methylocystis iwaonis sp. nov., a type II methane-oxidizing bacterium from surface soil of a rice paddy field in Japan, and emended description of the genus Methylocystis (ex Whittenbury et al. 1970) Bowman et al. 1993.</title>
        <authorList>
            <person name="Kaise H."/>
            <person name="Sawadogo J.B."/>
            <person name="Alam M.S."/>
            <person name="Ueno C."/>
            <person name="Dianou D."/>
            <person name="Shinjo R."/>
            <person name="Asakawa S."/>
        </authorList>
    </citation>
    <scope>NUCLEOTIDE SEQUENCE</scope>
    <source>
        <strain evidence="7">LMG27198</strain>
    </source>
</reference>